<dbReference type="AlphaFoldDB" id="A0A6P8TFQ3"/>
<accession>A0A6P8TFQ3</accession>
<dbReference type="Pfam" id="PF13927">
    <property type="entry name" value="Ig_3"/>
    <property type="match status" value="3"/>
</dbReference>
<dbReference type="Gene3D" id="2.60.40.10">
    <property type="entry name" value="Immunoglobulins"/>
    <property type="match status" value="5"/>
</dbReference>
<evidence type="ECO:0000256" key="2">
    <source>
        <dbReference type="SAM" id="Phobius"/>
    </source>
</evidence>
<dbReference type="FunCoup" id="A0A6P8TFQ3">
    <property type="interactions" value="719"/>
</dbReference>
<evidence type="ECO:0000313" key="5">
    <source>
        <dbReference type="Proteomes" id="UP000515161"/>
    </source>
</evidence>
<dbReference type="GO" id="GO:0016020">
    <property type="term" value="C:membrane"/>
    <property type="evidence" value="ECO:0007669"/>
    <property type="project" value="InterPro"/>
</dbReference>
<feature type="signal peptide" evidence="3">
    <location>
        <begin position="1"/>
        <end position="27"/>
    </location>
</feature>
<dbReference type="PROSITE" id="PS50835">
    <property type="entry name" value="IG_LIKE"/>
    <property type="match status" value="4"/>
</dbReference>
<name>A0A6P8TFQ3_GYMAC</name>
<reference evidence="6" key="1">
    <citation type="submission" date="2025-08" db="UniProtKB">
        <authorList>
            <consortium name="RefSeq"/>
        </authorList>
    </citation>
    <scope>IDENTIFICATION</scope>
</reference>
<keyword evidence="2" id="KW-0812">Transmembrane</keyword>
<dbReference type="CDD" id="cd00096">
    <property type="entry name" value="Ig"/>
    <property type="match status" value="1"/>
</dbReference>
<feature type="region of interest" description="Disordered" evidence="1">
    <location>
        <begin position="510"/>
        <end position="550"/>
    </location>
</feature>
<keyword evidence="2" id="KW-0472">Membrane</keyword>
<dbReference type="SUPFAM" id="SSF48726">
    <property type="entry name" value="Immunoglobulin"/>
    <property type="match status" value="4"/>
</dbReference>
<feature type="compositionally biased region" description="Acidic residues" evidence="1">
    <location>
        <begin position="517"/>
        <end position="530"/>
    </location>
</feature>
<sequence>MRGAAMSLTAAASGLVVFLLSVSVAQGQYGMTYSSTKICAVKGSTVEIRCSYTYPSTSNGRVNTVEKTCWFTTWKDLKPVDLTTDSEYAGRVEDLCENNTCTLRIKNLRESDSVEYWFSIKTRQYTHLGVPGTTLSVTDLQVQVSRSGSSTRLQCLSSCPPGHTSYIWFKNGQKVKKETSSYADFNYESADSYSCALKGYEDFPSPSVYAPKPPSVSVSPSAEIEEGSSVTLTCSSDANPAANYIWYKKNGNADLSSVSEGPRLFLSSIQSSDSGQYFCRAENLMGSRRSESISIDVKYSPKLPSVSVSPSAEIEEGSSVTLTCSSDANPAANYTWYKKNGNRKLPPLTTEPKLFFSSFQVSDSGQYYCRAENLMGSRRSESISIDVKYSPKPPSVSVSPSAEIEEGSSVTLTCSSDANPAANYTWYKEDEDSPKASGQIFTITDFRAEHSGSYSCGAQNKLGRSNSTLTLIVVAGSSTMTVNIIGTTLGVLILIIALLLSLWTRKKKALRSTTEAPEPEETELDSDPEYQNDSHTAAQTEDTEEQEDMV</sequence>
<feature type="domain" description="Ig-like" evidence="4">
    <location>
        <begin position="304"/>
        <end position="384"/>
    </location>
</feature>
<gene>
    <name evidence="6" type="primary">LOC117540285</name>
</gene>
<dbReference type="InterPro" id="IPR007110">
    <property type="entry name" value="Ig-like_dom"/>
</dbReference>
<keyword evidence="2" id="KW-1133">Transmembrane helix</keyword>
<dbReference type="InterPro" id="IPR013783">
    <property type="entry name" value="Ig-like_fold"/>
</dbReference>
<dbReference type="PRINTS" id="PR01474">
    <property type="entry name" value="VCAM1"/>
</dbReference>
<dbReference type="OrthoDB" id="9448246at2759"/>
<dbReference type="InterPro" id="IPR036179">
    <property type="entry name" value="Ig-like_dom_sf"/>
</dbReference>
<protein>
    <submittedName>
        <fullName evidence="6">B-cell receptor CD22-like</fullName>
    </submittedName>
</protein>
<dbReference type="InterPro" id="IPR003599">
    <property type="entry name" value="Ig_sub"/>
</dbReference>
<dbReference type="InParanoid" id="A0A6P8TFQ3"/>
<dbReference type="RefSeq" id="XP_034062771.1">
    <property type="nucleotide sequence ID" value="XM_034206880.1"/>
</dbReference>
<feature type="domain" description="Ig-like" evidence="4">
    <location>
        <begin position="214"/>
        <end position="294"/>
    </location>
</feature>
<evidence type="ECO:0000313" key="6">
    <source>
        <dbReference type="RefSeq" id="XP_034062771.1"/>
    </source>
</evidence>
<feature type="domain" description="Ig-like" evidence="4">
    <location>
        <begin position="394"/>
        <end position="470"/>
    </location>
</feature>
<feature type="transmembrane region" description="Helical" evidence="2">
    <location>
        <begin position="484"/>
        <end position="503"/>
    </location>
</feature>
<dbReference type="PANTHER" id="PTHR46013:SF4">
    <property type="entry name" value="B-CELL RECEPTOR CD22-RELATED"/>
    <property type="match status" value="1"/>
</dbReference>
<evidence type="ECO:0000256" key="3">
    <source>
        <dbReference type="SAM" id="SignalP"/>
    </source>
</evidence>
<feature type="domain" description="Ig-like" evidence="4">
    <location>
        <begin position="131"/>
        <end position="195"/>
    </location>
</feature>
<keyword evidence="5" id="KW-1185">Reference proteome</keyword>
<dbReference type="KEGG" id="gacu:117540285"/>
<dbReference type="PANTHER" id="PTHR46013">
    <property type="entry name" value="VASCULAR CELL ADHESION MOLECULE 1"/>
    <property type="match status" value="1"/>
</dbReference>
<dbReference type="Proteomes" id="UP000515161">
    <property type="component" value="Unplaced"/>
</dbReference>
<dbReference type="GO" id="GO:0098609">
    <property type="term" value="P:cell-cell adhesion"/>
    <property type="evidence" value="ECO:0007669"/>
    <property type="project" value="InterPro"/>
</dbReference>
<dbReference type="GeneID" id="117540285"/>
<organism evidence="5 6">
    <name type="scientific">Gymnodraco acuticeps</name>
    <name type="common">Antarctic dragonfish</name>
    <dbReference type="NCBI Taxonomy" id="8218"/>
    <lineage>
        <taxon>Eukaryota</taxon>
        <taxon>Metazoa</taxon>
        <taxon>Chordata</taxon>
        <taxon>Craniata</taxon>
        <taxon>Vertebrata</taxon>
        <taxon>Euteleostomi</taxon>
        <taxon>Actinopterygii</taxon>
        <taxon>Neopterygii</taxon>
        <taxon>Teleostei</taxon>
        <taxon>Neoteleostei</taxon>
        <taxon>Acanthomorphata</taxon>
        <taxon>Eupercaria</taxon>
        <taxon>Perciformes</taxon>
        <taxon>Notothenioidei</taxon>
        <taxon>Bathydraconidae</taxon>
        <taxon>Gymnodraco</taxon>
    </lineage>
</organism>
<evidence type="ECO:0000256" key="1">
    <source>
        <dbReference type="SAM" id="MobiDB-lite"/>
    </source>
</evidence>
<keyword evidence="3" id="KW-0732">Signal</keyword>
<proteinExistence type="predicted"/>
<dbReference type="InterPro" id="IPR003989">
    <property type="entry name" value="VCAM-1"/>
</dbReference>
<feature type="chain" id="PRO_5027641241" evidence="3">
    <location>
        <begin position="28"/>
        <end position="550"/>
    </location>
</feature>
<feature type="compositionally biased region" description="Acidic residues" evidence="1">
    <location>
        <begin position="541"/>
        <end position="550"/>
    </location>
</feature>
<dbReference type="InterPro" id="IPR003598">
    <property type="entry name" value="Ig_sub2"/>
</dbReference>
<dbReference type="SMART" id="SM00409">
    <property type="entry name" value="IG"/>
    <property type="match status" value="4"/>
</dbReference>
<dbReference type="SMART" id="SM00408">
    <property type="entry name" value="IGc2"/>
    <property type="match status" value="3"/>
</dbReference>
<evidence type="ECO:0000259" key="4">
    <source>
        <dbReference type="PROSITE" id="PS50835"/>
    </source>
</evidence>